<evidence type="ECO:0000256" key="2">
    <source>
        <dbReference type="SAM" id="Phobius"/>
    </source>
</evidence>
<dbReference type="SUPFAM" id="SSF49899">
    <property type="entry name" value="Concanavalin A-like lectins/glucanases"/>
    <property type="match status" value="1"/>
</dbReference>
<feature type="domain" description="GH16" evidence="4">
    <location>
        <begin position="16"/>
        <end position="333"/>
    </location>
</feature>
<keyword evidence="3" id="KW-0732">Signal</keyword>
<dbReference type="GO" id="GO:0004553">
    <property type="term" value="F:hydrolase activity, hydrolyzing O-glycosyl compounds"/>
    <property type="evidence" value="ECO:0007669"/>
    <property type="project" value="InterPro"/>
</dbReference>
<feature type="compositionally biased region" description="Low complexity" evidence="1">
    <location>
        <begin position="366"/>
        <end position="379"/>
    </location>
</feature>
<dbReference type="InterPro" id="IPR050546">
    <property type="entry name" value="Glycosyl_Hydrlase_16"/>
</dbReference>
<evidence type="ECO:0000256" key="1">
    <source>
        <dbReference type="SAM" id="MobiDB-lite"/>
    </source>
</evidence>
<keyword evidence="6" id="KW-1185">Reference proteome</keyword>
<evidence type="ECO:0000313" key="6">
    <source>
        <dbReference type="Proteomes" id="UP001218188"/>
    </source>
</evidence>
<dbReference type="Proteomes" id="UP001218188">
    <property type="component" value="Unassembled WGS sequence"/>
</dbReference>
<name>A0AAD6TH69_9AGAR</name>
<organism evidence="5 6">
    <name type="scientific">Mycena alexandri</name>
    <dbReference type="NCBI Taxonomy" id="1745969"/>
    <lineage>
        <taxon>Eukaryota</taxon>
        <taxon>Fungi</taxon>
        <taxon>Dikarya</taxon>
        <taxon>Basidiomycota</taxon>
        <taxon>Agaricomycotina</taxon>
        <taxon>Agaricomycetes</taxon>
        <taxon>Agaricomycetidae</taxon>
        <taxon>Agaricales</taxon>
        <taxon>Marasmiineae</taxon>
        <taxon>Mycenaceae</taxon>
        <taxon>Mycena</taxon>
    </lineage>
</organism>
<gene>
    <name evidence="5" type="ORF">C8F04DRAFT_340424</name>
</gene>
<reference evidence="5" key="1">
    <citation type="submission" date="2023-03" db="EMBL/GenBank/DDBJ databases">
        <title>Massive genome expansion in bonnet fungi (Mycena s.s.) driven by repeated elements and novel gene families across ecological guilds.</title>
        <authorList>
            <consortium name="Lawrence Berkeley National Laboratory"/>
            <person name="Harder C.B."/>
            <person name="Miyauchi S."/>
            <person name="Viragh M."/>
            <person name="Kuo A."/>
            <person name="Thoen E."/>
            <person name="Andreopoulos B."/>
            <person name="Lu D."/>
            <person name="Skrede I."/>
            <person name="Drula E."/>
            <person name="Henrissat B."/>
            <person name="Morin E."/>
            <person name="Kohler A."/>
            <person name="Barry K."/>
            <person name="LaButti K."/>
            <person name="Morin E."/>
            <person name="Salamov A."/>
            <person name="Lipzen A."/>
            <person name="Mereny Z."/>
            <person name="Hegedus B."/>
            <person name="Baldrian P."/>
            <person name="Stursova M."/>
            <person name="Weitz H."/>
            <person name="Taylor A."/>
            <person name="Grigoriev I.V."/>
            <person name="Nagy L.G."/>
            <person name="Martin F."/>
            <person name="Kauserud H."/>
        </authorList>
    </citation>
    <scope>NUCLEOTIDE SEQUENCE</scope>
    <source>
        <strain evidence="5">CBHHK200</strain>
    </source>
</reference>
<feature type="chain" id="PRO_5042167165" evidence="3">
    <location>
        <begin position="37"/>
        <end position="420"/>
    </location>
</feature>
<dbReference type="PROSITE" id="PS51762">
    <property type="entry name" value="GH16_2"/>
    <property type="match status" value="1"/>
</dbReference>
<feature type="signal peptide" evidence="3">
    <location>
        <begin position="1"/>
        <end position="36"/>
    </location>
</feature>
<keyword evidence="2" id="KW-0812">Transmembrane</keyword>
<dbReference type="Pfam" id="PF26113">
    <property type="entry name" value="GH16_XgeA"/>
    <property type="match status" value="1"/>
</dbReference>
<dbReference type="InterPro" id="IPR013320">
    <property type="entry name" value="ConA-like_dom_sf"/>
</dbReference>
<dbReference type="CDD" id="cd02181">
    <property type="entry name" value="GH16_fungal_Lam16A_glucanase"/>
    <property type="match status" value="1"/>
</dbReference>
<feature type="transmembrane region" description="Helical" evidence="2">
    <location>
        <begin position="401"/>
        <end position="419"/>
    </location>
</feature>
<protein>
    <submittedName>
        <fullName evidence="5">Concanavalin A-like lectin/glucanase domain-containing protein</fullName>
    </submittedName>
</protein>
<comment type="caution">
    <text evidence="5">The sequence shown here is derived from an EMBL/GenBank/DDBJ whole genome shotgun (WGS) entry which is preliminary data.</text>
</comment>
<proteinExistence type="predicted"/>
<dbReference type="PANTHER" id="PTHR10963:SF24">
    <property type="entry name" value="GLYCOSIDASE C21B10.07-RELATED"/>
    <property type="match status" value="1"/>
</dbReference>
<dbReference type="EMBL" id="JARJCM010000003">
    <property type="protein sequence ID" value="KAJ7046154.1"/>
    <property type="molecule type" value="Genomic_DNA"/>
</dbReference>
<evidence type="ECO:0000256" key="3">
    <source>
        <dbReference type="SAM" id="SignalP"/>
    </source>
</evidence>
<sequence length="420" mass="44547">MTAFGPPFSFAPRRVPHSFLAMLPLLVASLVPLAQAQQFQLARNYSGQGFFDPWNFKVGNDALDIQGQQGNGGNVNFTDQAFAKQQNLTSVNEAGNVVIKVDDFTSAAPNGTYGRNTVLMYSKDTISTGNLVIMDAVHIPFGCSVWPAFWTLGLGMPWPSRGEIDIIENVNLASNNQYSLHTLDGCSHPAQGQVNQTGNVVTTSCFVNATGQPHNEGCLVADTDLSYGAKFAQNGGGAFATLWDEEGIRIWFFTRSRVPADMATASPNPSAWGAPTAFWPESSCQTAQFFGPQTLILETNVCGEFASDVFSQTCSSQAKLCTDLVVVPSNYHDAYWEIKYISVFTKTGTSGSSSASQVSSSASQVSATSRSGVSQTASGAGPGPTGGQNNTSTASARASALALWTVLSCVLVTILGFTWA</sequence>
<dbReference type="Gene3D" id="2.60.120.200">
    <property type="match status" value="1"/>
</dbReference>
<dbReference type="PANTHER" id="PTHR10963">
    <property type="entry name" value="GLYCOSYL HYDROLASE-RELATED"/>
    <property type="match status" value="1"/>
</dbReference>
<keyword evidence="2" id="KW-1133">Transmembrane helix</keyword>
<evidence type="ECO:0000313" key="5">
    <source>
        <dbReference type="EMBL" id="KAJ7046154.1"/>
    </source>
</evidence>
<feature type="region of interest" description="Disordered" evidence="1">
    <location>
        <begin position="366"/>
        <end position="392"/>
    </location>
</feature>
<dbReference type="GO" id="GO:0009251">
    <property type="term" value="P:glucan catabolic process"/>
    <property type="evidence" value="ECO:0007669"/>
    <property type="project" value="TreeGrafter"/>
</dbReference>
<dbReference type="AlphaFoldDB" id="A0AAD6TH69"/>
<evidence type="ECO:0000259" key="4">
    <source>
        <dbReference type="PROSITE" id="PS51762"/>
    </source>
</evidence>
<dbReference type="InterPro" id="IPR000757">
    <property type="entry name" value="Beta-glucanase-like"/>
</dbReference>
<accession>A0AAD6TH69</accession>
<keyword evidence="2" id="KW-0472">Membrane</keyword>